<proteinExistence type="inferred from homology"/>
<dbReference type="Gene3D" id="3.40.50.1820">
    <property type="entry name" value="alpha/beta hydrolase"/>
    <property type="match status" value="1"/>
</dbReference>
<evidence type="ECO:0000256" key="8">
    <source>
        <dbReference type="ARBA" id="ARBA00023157"/>
    </source>
</evidence>
<dbReference type="Proteomes" id="UP000825729">
    <property type="component" value="Unassembled WGS sequence"/>
</dbReference>
<dbReference type="InterPro" id="IPR029058">
    <property type="entry name" value="AB_hydrolase_fold"/>
</dbReference>
<evidence type="ECO:0000256" key="1">
    <source>
        <dbReference type="ARBA" id="ARBA00004613"/>
    </source>
</evidence>
<dbReference type="EMBL" id="JAINDJ010000002">
    <property type="protein sequence ID" value="KAG9458119.1"/>
    <property type="molecule type" value="Genomic_DNA"/>
</dbReference>
<evidence type="ECO:0000256" key="9">
    <source>
        <dbReference type="ARBA" id="ARBA00023180"/>
    </source>
</evidence>
<name>A0AAV7FBZ5_ARIFI</name>
<keyword evidence="9" id="KW-0325">Glycoprotein</keyword>
<dbReference type="GO" id="GO:0005576">
    <property type="term" value="C:extracellular region"/>
    <property type="evidence" value="ECO:0007669"/>
    <property type="project" value="UniProtKB-SubCell"/>
</dbReference>
<keyword evidence="6 10" id="KW-0732">Signal</keyword>
<evidence type="ECO:0000256" key="2">
    <source>
        <dbReference type="ARBA" id="ARBA00009431"/>
    </source>
</evidence>
<keyword evidence="3" id="KW-0964">Secreted</keyword>
<evidence type="ECO:0000256" key="4">
    <source>
        <dbReference type="ARBA" id="ARBA00022645"/>
    </source>
</evidence>
<keyword evidence="5 10" id="KW-0645">Protease</keyword>
<gene>
    <name evidence="11" type="ORF">H6P81_002627</name>
</gene>
<dbReference type="PRINTS" id="PR00724">
    <property type="entry name" value="CRBOXYPTASEC"/>
</dbReference>
<dbReference type="PROSITE" id="PS00131">
    <property type="entry name" value="CARBOXYPEPT_SER_SER"/>
    <property type="match status" value="1"/>
</dbReference>
<dbReference type="InterPro" id="IPR033124">
    <property type="entry name" value="Ser_caboxypep_his_AS"/>
</dbReference>
<dbReference type="EC" id="3.4.16.-" evidence="10"/>
<sequence length="515" mass="56536">MKSISSVVYLILILGSFLLSSSVVFRSEASKQGEALTRLLNAKKKKNIIDDHETAAGTSSSSTTTTTSFEARLLSLDQVIIPQSGSKEKDRIVGLPGQPESVDFEQYGGYVTVNGESGRALYYYFAEAVGQNQSSSPLLLWLNGGPGCSSLGYGAMAELGPFRVMSDGKTLFRNPYAWNNVANVLFLESPAGVGYSYSNTTSDYKSSGDKRTAEDAYIFLVNWLERYPEYKSRDFYISGESYAGHYAPQLAHTILLHNKSGNNTTIINLKGLTIGNAAVNEETDQRGMFDYFWSHALISDEIIDEVRAYCDFSANATDSTTCDDAVSKVASAVNSLDIYSIYAPLCHSSRISLVPKKASVREYDPCSDYYIENYLNLPQVQEALHANVTKLDHPWSACSTVISDWKDSSTTTLPLLQELMEHGVRLWVYSGDTDGRVPITATRYSLGVLKLAVKTPWTPWSVNGEVGGYGVVYHGDLTLATVRGAGHEVPSYQPERALVYIDSFLKGTLPPPPRN</sequence>
<dbReference type="Gene3D" id="6.10.250.940">
    <property type="match status" value="1"/>
</dbReference>
<accession>A0AAV7FBZ5</accession>
<comment type="subcellular location">
    <subcellularLocation>
        <location evidence="1">Secreted</location>
    </subcellularLocation>
</comment>
<dbReference type="InterPro" id="IPR001563">
    <property type="entry name" value="Peptidase_S10"/>
</dbReference>
<keyword evidence="8" id="KW-1015">Disulfide bond</keyword>
<evidence type="ECO:0000256" key="6">
    <source>
        <dbReference type="ARBA" id="ARBA00022729"/>
    </source>
</evidence>
<dbReference type="Gene3D" id="3.40.50.11320">
    <property type="match status" value="1"/>
</dbReference>
<dbReference type="GO" id="GO:0006508">
    <property type="term" value="P:proteolysis"/>
    <property type="evidence" value="ECO:0007669"/>
    <property type="project" value="UniProtKB-KW"/>
</dbReference>
<dbReference type="FunFam" id="3.40.50.11320:FF:000001">
    <property type="entry name" value="Carboxypeptidase"/>
    <property type="match status" value="1"/>
</dbReference>
<keyword evidence="4 10" id="KW-0121">Carboxypeptidase</keyword>
<comment type="caution">
    <text evidence="11">The sequence shown here is derived from an EMBL/GenBank/DDBJ whole genome shotgun (WGS) entry which is preliminary data.</text>
</comment>
<evidence type="ECO:0000256" key="10">
    <source>
        <dbReference type="RuleBase" id="RU361156"/>
    </source>
</evidence>
<evidence type="ECO:0000313" key="11">
    <source>
        <dbReference type="EMBL" id="KAG9458119.1"/>
    </source>
</evidence>
<organism evidence="11 12">
    <name type="scientific">Aristolochia fimbriata</name>
    <name type="common">White veined hardy Dutchman's pipe vine</name>
    <dbReference type="NCBI Taxonomy" id="158543"/>
    <lineage>
        <taxon>Eukaryota</taxon>
        <taxon>Viridiplantae</taxon>
        <taxon>Streptophyta</taxon>
        <taxon>Embryophyta</taxon>
        <taxon>Tracheophyta</taxon>
        <taxon>Spermatophyta</taxon>
        <taxon>Magnoliopsida</taxon>
        <taxon>Magnoliidae</taxon>
        <taxon>Piperales</taxon>
        <taxon>Aristolochiaceae</taxon>
        <taxon>Aristolochia</taxon>
    </lineage>
</organism>
<keyword evidence="12" id="KW-1185">Reference proteome</keyword>
<dbReference type="Pfam" id="PF00450">
    <property type="entry name" value="Peptidase_S10"/>
    <property type="match status" value="1"/>
</dbReference>
<dbReference type="FunFam" id="3.40.50.1820:FF:000030">
    <property type="entry name" value="Carboxypeptidase"/>
    <property type="match status" value="1"/>
</dbReference>
<evidence type="ECO:0000256" key="7">
    <source>
        <dbReference type="ARBA" id="ARBA00022801"/>
    </source>
</evidence>
<comment type="similarity">
    <text evidence="2 10">Belongs to the peptidase S10 family.</text>
</comment>
<dbReference type="InterPro" id="IPR018202">
    <property type="entry name" value="Ser_caboxypep_ser_AS"/>
</dbReference>
<reference evidence="11 12" key="1">
    <citation type="submission" date="2021-07" db="EMBL/GenBank/DDBJ databases">
        <title>The Aristolochia fimbriata genome: insights into angiosperm evolution, floral development and chemical biosynthesis.</title>
        <authorList>
            <person name="Jiao Y."/>
        </authorList>
    </citation>
    <scope>NUCLEOTIDE SEQUENCE [LARGE SCALE GENOMIC DNA]</scope>
    <source>
        <strain evidence="11">IBCAS-2021</strain>
        <tissue evidence="11">Leaf</tissue>
    </source>
</reference>
<dbReference type="PANTHER" id="PTHR11802:SF132">
    <property type="entry name" value="SERINE CARBOXYPEPTIDASE-LIKE 36-RELATED"/>
    <property type="match status" value="1"/>
</dbReference>
<dbReference type="PANTHER" id="PTHR11802">
    <property type="entry name" value="SERINE PROTEASE FAMILY S10 SERINE CARBOXYPEPTIDASE"/>
    <property type="match status" value="1"/>
</dbReference>
<dbReference type="GO" id="GO:0004185">
    <property type="term" value="F:serine-type carboxypeptidase activity"/>
    <property type="evidence" value="ECO:0007669"/>
    <property type="project" value="UniProtKB-UniRule"/>
</dbReference>
<dbReference type="AlphaFoldDB" id="A0AAV7FBZ5"/>
<dbReference type="PROSITE" id="PS00560">
    <property type="entry name" value="CARBOXYPEPT_SER_HIS"/>
    <property type="match status" value="1"/>
</dbReference>
<protein>
    <recommendedName>
        <fullName evidence="10">Carboxypeptidase</fullName>
        <ecNumber evidence="10">3.4.16.-</ecNumber>
    </recommendedName>
</protein>
<evidence type="ECO:0000256" key="5">
    <source>
        <dbReference type="ARBA" id="ARBA00022670"/>
    </source>
</evidence>
<feature type="signal peptide" evidence="10">
    <location>
        <begin position="1"/>
        <end position="22"/>
    </location>
</feature>
<feature type="chain" id="PRO_5043101921" description="Carboxypeptidase" evidence="10">
    <location>
        <begin position="23"/>
        <end position="515"/>
    </location>
</feature>
<dbReference type="SUPFAM" id="SSF53474">
    <property type="entry name" value="alpha/beta-Hydrolases"/>
    <property type="match status" value="1"/>
</dbReference>
<dbReference type="GO" id="GO:0005773">
    <property type="term" value="C:vacuole"/>
    <property type="evidence" value="ECO:0007669"/>
    <property type="project" value="TreeGrafter"/>
</dbReference>
<evidence type="ECO:0000313" key="12">
    <source>
        <dbReference type="Proteomes" id="UP000825729"/>
    </source>
</evidence>
<evidence type="ECO:0000256" key="3">
    <source>
        <dbReference type="ARBA" id="ARBA00022525"/>
    </source>
</evidence>
<keyword evidence="7 10" id="KW-0378">Hydrolase</keyword>